<keyword evidence="2" id="KW-1185">Reference proteome</keyword>
<reference evidence="1" key="1">
    <citation type="submission" date="2021-01" db="UniProtKB">
        <authorList>
            <consortium name="EnsemblPlants"/>
        </authorList>
    </citation>
    <scope>IDENTIFICATION</scope>
</reference>
<protein>
    <submittedName>
        <fullName evidence="1">Uncharacterized protein</fullName>
    </submittedName>
</protein>
<sequence length="68" mass="7486">MYMELTRWPKRVNSNNGGSRSVSHREFDRRQVGWLSVVPTTADQVVDAPGCCIFFCSALFGSTSVSGS</sequence>
<dbReference type="EnsemblPlants" id="Kaladp0080s0095.1.v1.1">
    <property type="protein sequence ID" value="Kaladp0080s0095.1.v1.1.CDS.1"/>
    <property type="gene ID" value="Kaladp0080s0095.v1.1"/>
</dbReference>
<name>A0A7N0URV6_KALFE</name>
<evidence type="ECO:0000313" key="2">
    <source>
        <dbReference type="Proteomes" id="UP000594263"/>
    </source>
</evidence>
<organism evidence="1 2">
    <name type="scientific">Kalanchoe fedtschenkoi</name>
    <name type="common">Lavender scallops</name>
    <name type="synonym">South American air plant</name>
    <dbReference type="NCBI Taxonomy" id="63787"/>
    <lineage>
        <taxon>Eukaryota</taxon>
        <taxon>Viridiplantae</taxon>
        <taxon>Streptophyta</taxon>
        <taxon>Embryophyta</taxon>
        <taxon>Tracheophyta</taxon>
        <taxon>Spermatophyta</taxon>
        <taxon>Magnoliopsida</taxon>
        <taxon>eudicotyledons</taxon>
        <taxon>Gunneridae</taxon>
        <taxon>Pentapetalae</taxon>
        <taxon>Saxifragales</taxon>
        <taxon>Crassulaceae</taxon>
        <taxon>Kalanchoe</taxon>
    </lineage>
</organism>
<proteinExistence type="predicted"/>
<dbReference type="AlphaFoldDB" id="A0A7N0URV6"/>
<dbReference type="Gramene" id="Kaladp0080s0095.1.v1.1">
    <property type="protein sequence ID" value="Kaladp0080s0095.1.v1.1.CDS.1"/>
    <property type="gene ID" value="Kaladp0080s0095.v1.1"/>
</dbReference>
<accession>A0A7N0URV6</accession>
<evidence type="ECO:0000313" key="1">
    <source>
        <dbReference type="EnsemblPlants" id="Kaladp0080s0095.1.v1.1.CDS.1"/>
    </source>
</evidence>
<dbReference type="Proteomes" id="UP000594263">
    <property type="component" value="Unplaced"/>
</dbReference>